<evidence type="ECO:0000256" key="1">
    <source>
        <dbReference type="SAM" id="MobiDB-lite"/>
    </source>
</evidence>
<sequence>MKSIYLLAALASGIIVEARMAANLSPRQRGGSCAWTGHCIGDPCKTNRECDGDLDCINNKCANPGSVPTTTARTTIRTTTARTTARPTPTPVTPTCGWTGHCIGDPCDDENDCDNDYICRNKKCAAAGTTVVVPTTTSTTRRITTSTTTRRTTTAVTPVPPTSTAKPPTGGGPKCESPLACIGTSCTTDADCGFDLIICKNGLCGL</sequence>
<reference evidence="3" key="1">
    <citation type="journal article" date="2023" name="Mol. Phylogenet. Evol.">
        <title>Genome-scale phylogeny and comparative genomics of the fungal order Sordariales.</title>
        <authorList>
            <person name="Hensen N."/>
            <person name="Bonometti L."/>
            <person name="Westerberg I."/>
            <person name="Brannstrom I.O."/>
            <person name="Guillou S."/>
            <person name="Cros-Aarteil S."/>
            <person name="Calhoun S."/>
            <person name="Haridas S."/>
            <person name="Kuo A."/>
            <person name="Mondo S."/>
            <person name="Pangilinan J."/>
            <person name="Riley R."/>
            <person name="LaButti K."/>
            <person name="Andreopoulos B."/>
            <person name="Lipzen A."/>
            <person name="Chen C."/>
            <person name="Yan M."/>
            <person name="Daum C."/>
            <person name="Ng V."/>
            <person name="Clum A."/>
            <person name="Steindorff A."/>
            <person name="Ohm R.A."/>
            <person name="Martin F."/>
            <person name="Silar P."/>
            <person name="Natvig D.O."/>
            <person name="Lalanne C."/>
            <person name="Gautier V."/>
            <person name="Ament-Velasquez S.L."/>
            <person name="Kruys A."/>
            <person name="Hutchinson M.I."/>
            <person name="Powell A.J."/>
            <person name="Barry K."/>
            <person name="Miller A.N."/>
            <person name="Grigoriev I.V."/>
            <person name="Debuchy R."/>
            <person name="Gladieux P."/>
            <person name="Hiltunen Thoren M."/>
            <person name="Johannesson H."/>
        </authorList>
    </citation>
    <scope>NUCLEOTIDE SEQUENCE</scope>
    <source>
        <strain evidence="3">CBS 990.96</strain>
    </source>
</reference>
<reference evidence="3" key="2">
    <citation type="submission" date="2023-05" db="EMBL/GenBank/DDBJ databases">
        <authorList>
            <consortium name="Lawrence Berkeley National Laboratory"/>
            <person name="Steindorff A."/>
            <person name="Hensen N."/>
            <person name="Bonometti L."/>
            <person name="Westerberg I."/>
            <person name="Brannstrom I.O."/>
            <person name="Guillou S."/>
            <person name="Cros-Aarteil S."/>
            <person name="Calhoun S."/>
            <person name="Haridas S."/>
            <person name="Kuo A."/>
            <person name="Mondo S."/>
            <person name="Pangilinan J."/>
            <person name="Riley R."/>
            <person name="Labutti K."/>
            <person name="Andreopoulos B."/>
            <person name="Lipzen A."/>
            <person name="Chen C."/>
            <person name="Yanf M."/>
            <person name="Daum C."/>
            <person name="Ng V."/>
            <person name="Clum A."/>
            <person name="Ohm R."/>
            <person name="Martin F."/>
            <person name="Silar P."/>
            <person name="Natvig D."/>
            <person name="Lalanne C."/>
            <person name="Gautier V."/>
            <person name="Ament-Velasquez S.L."/>
            <person name="Kruys A."/>
            <person name="Hutchinson M.I."/>
            <person name="Powell A.J."/>
            <person name="Barry K."/>
            <person name="Miller A.N."/>
            <person name="Grigoriev I.V."/>
            <person name="Debuchy R."/>
            <person name="Gladieux P."/>
            <person name="Thoren M.H."/>
            <person name="Johannesson H."/>
        </authorList>
    </citation>
    <scope>NUCLEOTIDE SEQUENCE</scope>
    <source>
        <strain evidence="3">CBS 990.96</strain>
    </source>
</reference>
<feature type="compositionally biased region" description="Low complexity" evidence="1">
    <location>
        <begin position="137"/>
        <end position="168"/>
    </location>
</feature>
<feature type="chain" id="PRO_5042969655" evidence="2">
    <location>
        <begin position="19"/>
        <end position="206"/>
    </location>
</feature>
<dbReference type="Proteomes" id="UP001301958">
    <property type="component" value="Unassembled WGS sequence"/>
</dbReference>
<accession>A0AAN7BZR8</accession>
<evidence type="ECO:0000256" key="2">
    <source>
        <dbReference type="SAM" id="SignalP"/>
    </source>
</evidence>
<name>A0AAN7BZR8_9PEZI</name>
<feature type="region of interest" description="Disordered" evidence="1">
    <location>
        <begin position="137"/>
        <end position="171"/>
    </location>
</feature>
<evidence type="ECO:0000313" key="4">
    <source>
        <dbReference type="Proteomes" id="UP001301958"/>
    </source>
</evidence>
<keyword evidence="2" id="KW-0732">Signal</keyword>
<gene>
    <name evidence="3" type="ORF">QBC38DRAFT_506100</name>
</gene>
<evidence type="ECO:0000313" key="3">
    <source>
        <dbReference type="EMBL" id="KAK4232406.1"/>
    </source>
</evidence>
<proteinExistence type="predicted"/>
<feature type="signal peptide" evidence="2">
    <location>
        <begin position="1"/>
        <end position="18"/>
    </location>
</feature>
<protein>
    <submittedName>
        <fullName evidence="3">Uncharacterized protein</fullName>
    </submittedName>
</protein>
<organism evidence="3 4">
    <name type="scientific">Podospora fimiseda</name>
    <dbReference type="NCBI Taxonomy" id="252190"/>
    <lineage>
        <taxon>Eukaryota</taxon>
        <taxon>Fungi</taxon>
        <taxon>Dikarya</taxon>
        <taxon>Ascomycota</taxon>
        <taxon>Pezizomycotina</taxon>
        <taxon>Sordariomycetes</taxon>
        <taxon>Sordariomycetidae</taxon>
        <taxon>Sordariales</taxon>
        <taxon>Podosporaceae</taxon>
        <taxon>Podospora</taxon>
    </lineage>
</organism>
<dbReference type="EMBL" id="MU865288">
    <property type="protein sequence ID" value="KAK4232406.1"/>
    <property type="molecule type" value="Genomic_DNA"/>
</dbReference>
<keyword evidence="4" id="KW-1185">Reference proteome</keyword>
<dbReference type="AlphaFoldDB" id="A0AAN7BZR8"/>
<comment type="caution">
    <text evidence="3">The sequence shown here is derived from an EMBL/GenBank/DDBJ whole genome shotgun (WGS) entry which is preliminary data.</text>
</comment>